<evidence type="ECO:0000313" key="2">
    <source>
        <dbReference type="EMBL" id="UFZ02616.1"/>
    </source>
</evidence>
<feature type="transmembrane region" description="Helical" evidence="1">
    <location>
        <begin position="29"/>
        <end position="48"/>
    </location>
</feature>
<feature type="transmembrane region" description="Helical" evidence="1">
    <location>
        <begin position="55"/>
        <end position="73"/>
    </location>
</feature>
<organism evidence="2 3">
    <name type="scientific">Bradyrhizobium ontarionense</name>
    <dbReference type="NCBI Taxonomy" id="2898149"/>
    <lineage>
        <taxon>Bacteria</taxon>
        <taxon>Pseudomonadati</taxon>
        <taxon>Pseudomonadota</taxon>
        <taxon>Alphaproteobacteria</taxon>
        <taxon>Hyphomicrobiales</taxon>
        <taxon>Nitrobacteraceae</taxon>
        <taxon>Bradyrhizobium</taxon>
    </lineage>
</organism>
<proteinExistence type="predicted"/>
<protein>
    <submittedName>
        <fullName evidence="2">Uncharacterized protein</fullName>
    </submittedName>
</protein>
<sequence length="134" mass="14135">MKLAVHALPFFVAVSTGMAVLNAGVGIGGVFLAAITAAAFTLTIGRVLFATSRSVLMRALVAASFLVPAAMAGRHTALGVALLAGPRPFWREIIGWSGALLIGGCALHQLLRHDLPRPFRSEQDVDRPLRPSRP</sequence>
<evidence type="ECO:0000313" key="3">
    <source>
        <dbReference type="Proteomes" id="UP001431010"/>
    </source>
</evidence>
<evidence type="ECO:0000256" key="1">
    <source>
        <dbReference type="SAM" id="Phobius"/>
    </source>
</evidence>
<keyword evidence="1" id="KW-0472">Membrane</keyword>
<reference evidence="2" key="1">
    <citation type="journal article" date="2024" name="Antonie Van Leeuwenhoek">
        <title>Bradyrhizobium ontarionense sp. nov., a novel bacterial symbiont isolated from Aeschynomene indica (Indian jointvetch), harbours photosynthesis, nitrogen fixation and nitrous oxide (N2O) reductase genes.</title>
        <authorList>
            <person name="Bromfield E.S.P."/>
            <person name="Cloutier S."/>
        </authorList>
    </citation>
    <scope>NUCLEOTIDE SEQUENCE</scope>
    <source>
        <strain evidence="2">A19</strain>
    </source>
</reference>
<dbReference type="EMBL" id="CP088156">
    <property type="protein sequence ID" value="UFZ02616.1"/>
    <property type="molecule type" value="Genomic_DNA"/>
</dbReference>
<feature type="transmembrane region" description="Helical" evidence="1">
    <location>
        <begin position="93"/>
        <end position="111"/>
    </location>
</feature>
<name>A0ABY3R5M0_9BRAD</name>
<keyword evidence="3" id="KW-1185">Reference proteome</keyword>
<dbReference type="RefSeq" id="WP_231318402.1">
    <property type="nucleotide sequence ID" value="NZ_CP088156.1"/>
</dbReference>
<keyword evidence="1" id="KW-0812">Transmembrane</keyword>
<accession>A0ABY3R5M0</accession>
<keyword evidence="1" id="KW-1133">Transmembrane helix</keyword>
<dbReference type="Proteomes" id="UP001431010">
    <property type="component" value="Chromosome"/>
</dbReference>
<gene>
    <name evidence="2" type="ORF">LQG66_25480</name>
</gene>